<gene>
    <name evidence="9" type="ORF">GcM3_059026</name>
</gene>
<keyword evidence="3" id="KW-0050">Antiport</keyword>
<keyword evidence="4 7" id="KW-0812">Transmembrane</keyword>
<feature type="domain" description="Sodium/calcium exchanger membrane region" evidence="8">
    <location>
        <begin position="13"/>
        <end position="149"/>
    </location>
</feature>
<feature type="transmembrane region" description="Helical" evidence="7">
    <location>
        <begin position="110"/>
        <end position="127"/>
    </location>
</feature>
<dbReference type="GO" id="GO:0008273">
    <property type="term" value="F:calcium, potassium:sodium antiporter activity"/>
    <property type="evidence" value="ECO:0007669"/>
    <property type="project" value="TreeGrafter"/>
</dbReference>
<dbReference type="GO" id="GO:0005262">
    <property type="term" value="F:calcium channel activity"/>
    <property type="evidence" value="ECO:0007669"/>
    <property type="project" value="TreeGrafter"/>
</dbReference>
<feature type="transmembrane region" description="Helical" evidence="7">
    <location>
        <begin position="316"/>
        <end position="339"/>
    </location>
</feature>
<dbReference type="Gene3D" id="1.20.1420.30">
    <property type="entry name" value="NCX, central ion-binding region"/>
    <property type="match status" value="2"/>
</dbReference>
<feature type="transmembrane region" description="Helical" evidence="7">
    <location>
        <begin position="133"/>
        <end position="155"/>
    </location>
</feature>
<dbReference type="Proteomes" id="UP000283383">
    <property type="component" value="Unassembled WGS sequence"/>
</dbReference>
<evidence type="ECO:0000313" key="9">
    <source>
        <dbReference type="EMBL" id="RKF79022.1"/>
    </source>
</evidence>
<evidence type="ECO:0000256" key="4">
    <source>
        <dbReference type="ARBA" id="ARBA00022692"/>
    </source>
</evidence>
<keyword evidence="10" id="KW-1185">Reference proteome</keyword>
<dbReference type="EMBL" id="MCBQ01005936">
    <property type="protein sequence ID" value="RKF79022.1"/>
    <property type="molecule type" value="Genomic_DNA"/>
</dbReference>
<feature type="domain" description="Sodium/calcium exchanger membrane region" evidence="8">
    <location>
        <begin position="257"/>
        <end position="341"/>
    </location>
</feature>
<evidence type="ECO:0000256" key="6">
    <source>
        <dbReference type="ARBA" id="ARBA00023136"/>
    </source>
</evidence>
<name>A0A420IWV7_9PEZI</name>
<dbReference type="AlphaFoldDB" id="A0A420IWV7"/>
<proteinExistence type="inferred from homology"/>
<dbReference type="InterPro" id="IPR004481">
    <property type="entry name" value="K/Na/Ca-exchanger"/>
</dbReference>
<dbReference type="GO" id="GO:0006874">
    <property type="term" value="P:intracellular calcium ion homeostasis"/>
    <property type="evidence" value="ECO:0007669"/>
    <property type="project" value="TreeGrafter"/>
</dbReference>
<dbReference type="PANTHER" id="PTHR10846:SF8">
    <property type="entry name" value="INNER MEMBRANE PROTEIN YRBG"/>
    <property type="match status" value="1"/>
</dbReference>
<sequence length="473" mass="52140">MSLDWASIISHGWAFISAIIMFQYSAEKFTKYSAVLARQAGVPETAVSLISTTAAEWEELSIIVATLIQREPTLGLGNIMGSSVGNVLGAFSLVMFLNDGFLKFDGGAKTFALVSFIMTSFFSLLTWQNNLGIQGGIYLVVAFFVYVFSIFSAIYEGMIKPLNLATSNRVNQQDEASSEVEENFVGDEETAAISLEENTDLSFVMFPSIVQCPPTEISARLSSETSESEEIIQSIRSYHDPQSFEYRLFFRHASRMLLGFLAMFLSGFVATYSVAILAVALDISNYIAGVTILSLAAPLPERLIKFSYTKRLRSDILMASTAGTNIVLLTLCMGIVLLAGDESENNEFHGSVGGFDLWKSRSFRFLLQSPTCSSQANFIKFEEKAFNWPHRPCLPHSLPGKFRIHWIPGHIEYIRNQQAETAVREAIESSITLSSLPANDTLNSTEALIKENTQTTLSNTGLSTPLSLIKISV</sequence>
<evidence type="ECO:0000256" key="3">
    <source>
        <dbReference type="ARBA" id="ARBA00022449"/>
    </source>
</evidence>
<dbReference type="InterPro" id="IPR004837">
    <property type="entry name" value="NaCa_Exmemb"/>
</dbReference>
<dbReference type="Pfam" id="PF01699">
    <property type="entry name" value="Na_Ca_ex"/>
    <property type="match status" value="2"/>
</dbReference>
<reference evidence="9 10" key="1">
    <citation type="journal article" date="2018" name="BMC Genomics">
        <title>Comparative genome analyses reveal sequence features reflecting distinct modes of host-adaptation between dicot and monocot powdery mildew.</title>
        <authorList>
            <person name="Wu Y."/>
            <person name="Ma X."/>
            <person name="Pan Z."/>
            <person name="Kale S.D."/>
            <person name="Song Y."/>
            <person name="King H."/>
            <person name="Zhang Q."/>
            <person name="Presley C."/>
            <person name="Deng X."/>
            <person name="Wei C.I."/>
            <person name="Xiao S."/>
        </authorList>
    </citation>
    <scope>NUCLEOTIDE SEQUENCE [LARGE SCALE GENOMIC DNA]</scope>
    <source>
        <strain evidence="9">UMSG3</strain>
    </source>
</reference>
<feature type="transmembrane region" description="Helical" evidence="7">
    <location>
        <begin position="257"/>
        <end position="280"/>
    </location>
</feature>
<protein>
    <submittedName>
        <fullName evidence="9">Putative sodium calcium transporter</fullName>
    </submittedName>
</protein>
<keyword evidence="5 7" id="KW-1133">Transmembrane helix</keyword>
<comment type="similarity">
    <text evidence="2">Belongs to the Ca(2+):cation antiporter (CaCA) (TC 2.A.19) family. SLC24A subfamily.</text>
</comment>
<evidence type="ECO:0000259" key="8">
    <source>
        <dbReference type="Pfam" id="PF01699"/>
    </source>
</evidence>
<evidence type="ECO:0000256" key="1">
    <source>
        <dbReference type="ARBA" id="ARBA00004141"/>
    </source>
</evidence>
<feature type="transmembrane region" description="Helical" evidence="7">
    <location>
        <begin position="79"/>
        <end position="98"/>
    </location>
</feature>
<accession>A0A420IWV7</accession>
<keyword evidence="3" id="KW-0813">Transport</keyword>
<comment type="caution">
    <text evidence="9">The sequence shown here is derived from an EMBL/GenBank/DDBJ whole genome shotgun (WGS) entry which is preliminary data.</text>
</comment>
<evidence type="ECO:0000256" key="7">
    <source>
        <dbReference type="SAM" id="Phobius"/>
    </source>
</evidence>
<dbReference type="STRING" id="62708.A0A420IWV7"/>
<organism evidence="9 10">
    <name type="scientific">Golovinomyces cichoracearum</name>
    <dbReference type="NCBI Taxonomy" id="62708"/>
    <lineage>
        <taxon>Eukaryota</taxon>
        <taxon>Fungi</taxon>
        <taxon>Dikarya</taxon>
        <taxon>Ascomycota</taxon>
        <taxon>Pezizomycotina</taxon>
        <taxon>Leotiomycetes</taxon>
        <taxon>Erysiphales</taxon>
        <taxon>Erysiphaceae</taxon>
        <taxon>Golovinomyces</taxon>
    </lineage>
</organism>
<keyword evidence="6 7" id="KW-0472">Membrane</keyword>
<evidence type="ECO:0000313" key="10">
    <source>
        <dbReference type="Proteomes" id="UP000283383"/>
    </source>
</evidence>
<dbReference type="PANTHER" id="PTHR10846">
    <property type="entry name" value="SODIUM/POTASSIUM/CALCIUM EXCHANGER"/>
    <property type="match status" value="1"/>
</dbReference>
<evidence type="ECO:0000256" key="5">
    <source>
        <dbReference type="ARBA" id="ARBA00022989"/>
    </source>
</evidence>
<comment type="subcellular location">
    <subcellularLocation>
        <location evidence="1">Membrane</location>
        <topology evidence="1">Multi-pass membrane protein</topology>
    </subcellularLocation>
</comment>
<feature type="transmembrane region" description="Helical" evidence="7">
    <location>
        <begin position="7"/>
        <end position="26"/>
    </location>
</feature>
<dbReference type="InterPro" id="IPR044880">
    <property type="entry name" value="NCX_ion-bd_dom_sf"/>
</dbReference>
<evidence type="ECO:0000256" key="2">
    <source>
        <dbReference type="ARBA" id="ARBA00005364"/>
    </source>
</evidence>
<dbReference type="GO" id="GO:0005886">
    <property type="term" value="C:plasma membrane"/>
    <property type="evidence" value="ECO:0007669"/>
    <property type="project" value="TreeGrafter"/>
</dbReference>